<keyword evidence="8 13" id="KW-0406">Ion transport</keyword>
<gene>
    <name evidence="15" type="ORF">niasHS_017161</name>
</gene>
<evidence type="ECO:0000256" key="9">
    <source>
        <dbReference type="ARBA" id="ARBA00023136"/>
    </source>
</evidence>
<evidence type="ECO:0000256" key="3">
    <source>
        <dbReference type="ARBA" id="ARBA00022448"/>
    </source>
</evidence>
<evidence type="ECO:0000256" key="1">
    <source>
        <dbReference type="ARBA" id="ARBA00004141"/>
    </source>
</evidence>
<dbReference type="GO" id="GO:0016020">
    <property type="term" value="C:membrane"/>
    <property type="evidence" value="ECO:0007669"/>
    <property type="project" value="UniProtKB-SubCell"/>
</dbReference>
<dbReference type="AlphaFoldDB" id="A0ABD2HZ68"/>
<evidence type="ECO:0000256" key="13">
    <source>
        <dbReference type="RuleBase" id="RU000679"/>
    </source>
</evidence>
<comment type="caution">
    <text evidence="15">The sequence shown here is derived from an EMBL/GenBank/DDBJ whole genome shotgun (WGS) entry which is preliminary data.</text>
</comment>
<keyword evidence="3 13" id="KW-0813">Transport</keyword>
<reference evidence="15 16" key="1">
    <citation type="submission" date="2024-10" db="EMBL/GenBank/DDBJ databases">
        <authorList>
            <person name="Kim D."/>
        </authorList>
    </citation>
    <scope>NUCLEOTIDE SEQUENCE [LARGE SCALE GENOMIC DNA]</scope>
    <source>
        <strain evidence="15">Taebaek</strain>
    </source>
</reference>
<evidence type="ECO:0000256" key="2">
    <source>
        <dbReference type="ARBA" id="ARBA00007193"/>
    </source>
</evidence>
<organism evidence="15 16">
    <name type="scientific">Heterodera schachtii</name>
    <name type="common">Sugarbeet cyst nematode worm</name>
    <name type="synonym">Tylenchus schachtii</name>
    <dbReference type="NCBI Taxonomy" id="97005"/>
    <lineage>
        <taxon>Eukaryota</taxon>
        <taxon>Metazoa</taxon>
        <taxon>Ecdysozoa</taxon>
        <taxon>Nematoda</taxon>
        <taxon>Chromadorea</taxon>
        <taxon>Rhabditida</taxon>
        <taxon>Tylenchina</taxon>
        <taxon>Tylenchomorpha</taxon>
        <taxon>Tylenchoidea</taxon>
        <taxon>Heteroderidae</taxon>
        <taxon>Heteroderinae</taxon>
        <taxon>Heterodera</taxon>
    </lineage>
</organism>
<keyword evidence="4 13" id="KW-0894">Sodium channel</keyword>
<evidence type="ECO:0000256" key="10">
    <source>
        <dbReference type="ARBA" id="ARBA00023180"/>
    </source>
</evidence>
<dbReference type="EMBL" id="JBICCN010000366">
    <property type="protein sequence ID" value="KAL3073594.1"/>
    <property type="molecule type" value="Genomic_DNA"/>
</dbReference>
<evidence type="ECO:0000256" key="4">
    <source>
        <dbReference type="ARBA" id="ARBA00022461"/>
    </source>
</evidence>
<evidence type="ECO:0000256" key="7">
    <source>
        <dbReference type="ARBA" id="ARBA00023053"/>
    </source>
</evidence>
<keyword evidence="5 13" id="KW-0812">Transmembrane</keyword>
<evidence type="ECO:0000313" key="16">
    <source>
        <dbReference type="Proteomes" id="UP001620645"/>
    </source>
</evidence>
<dbReference type="InterPro" id="IPR001873">
    <property type="entry name" value="ENaC"/>
</dbReference>
<dbReference type="Proteomes" id="UP001620645">
    <property type="component" value="Unassembled WGS sequence"/>
</dbReference>
<protein>
    <submittedName>
        <fullName evidence="15">Uncharacterized protein</fullName>
    </submittedName>
</protein>
<evidence type="ECO:0000256" key="8">
    <source>
        <dbReference type="ARBA" id="ARBA00023065"/>
    </source>
</evidence>
<feature type="transmembrane region" description="Helical" evidence="14">
    <location>
        <begin position="71"/>
        <end position="89"/>
    </location>
</feature>
<keyword evidence="9 14" id="KW-0472">Membrane</keyword>
<comment type="subcellular location">
    <subcellularLocation>
        <location evidence="1">Membrane</location>
        <topology evidence="1">Multi-pass membrane protein</topology>
    </subcellularLocation>
</comment>
<evidence type="ECO:0000256" key="11">
    <source>
        <dbReference type="ARBA" id="ARBA00023201"/>
    </source>
</evidence>
<evidence type="ECO:0000256" key="14">
    <source>
        <dbReference type="SAM" id="Phobius"/>
    </source>
</evidence>
<dbReference type="Pfam" id="PF00858">
    <property type="entry name" value="ASC"/>
    <property type="match status" value="1"/>
</dbReference>
<evidence type="ECO:0000256" key="12">
    <source>
        <dbReference type="ARBA" id="ARBA00023303"/>
    </source>
</evidence>
<keyword evidence="16" id="KW-1185">Reference proteome</keyword>
<keyword evidence="10" id="KW-0325">Glycoprotein</keyword>
<dbReference type="GO" id="GO:0005272">
    <property type="term" value="F:sodium channel activity"/>
    <property type="evidence" value="ECO:0007669"/>
    <property type="project" value="UniProtKB-KW"/>
</dbReference>
<keyword evidence="11 13" id="KW-0739">Sodium transport</keyword>
<keyword evidence="7" id="KW-0915">Sodium</keyword>
<evidence type="ECO:0000256" key="6">
    <source>
        <dbReference type="ARBA" id="ARBA00022989"/>
    </source>
</evidence>
<comment type="similarity">
    <text evidence="2 13">Belongs to the amiloride-sensitive sodium channel (TC 1.A.6) family.</text>
</comment>
<evidence type="ECO:0000256" key="5">
    <source>
        <dbReference type="ARBA" id="ARBA00022692"/>
    </source>
</evidence>
<name>A0ABD2HZ68_HETSC</name>
<keyword evidence="12 13" id="KW-0407">Ion channel</keyword>
<keyword evidence="6 14" id="KW-1133">Transmembrane helix</keyword>
<accession>A0ABD2HZ68</accession>
<evidence type="ECO:0000313" key="15">
    <source>
        <dbReference type="EMBL" id="KAL3073594.1"/>
    </source>
</evidence>
<proteinExistence type="inferred from homology"/>
<sequence length="128" mass="15022">MKKDSTFCQCHRRKTSRRSLCSQESRRMQRTATGKSDFHAELETTFGDFAANTSAHGIPRAYTSRGRLRRFLWLLLFMCCFVAFAGQAVQIVKRFWRNDIIVGVELKFENIPFPSVRFLNFFFGWLSH</sequence>